<keyword evidence="1" id="KW-0812">Transmembrane</keyword>
<gene>
    <name evidence="2" type="ORF">CAMP_LOCUS15892</name>
</gene>
<dbReference type="Proteomes" id="UP001152747">
    <property type="component" value="Unassembled WGS sequence"/>
</dbReference>
<feature type="transmembrane region" description="Helical" evidence="1">
    <location>
        <begin position="31"/>
        <end position="54"/>
    </location>
</feature>
<accession>A0A9P1IY77</accession>
<dbReference type="SUPFAM" id="SSF81321">
    <property type="entry name" value="Family A G protein-coupled receptor-like"/>
    <property type="match status" value="1"/>
</dbReference>
<feature type="transmembrane region" description="Helical" evidence="1">
    <location>
        <begin position="146"/>
        <end position="176"/>
    </location>
</feature>
<reference evidence="2" key="1">
    <citation type="submission" date="2022-11" db="EMBL/GenBank/DDBJ databases">
        <authorList>
            <person name="Kikuchi T."/>
        </authorList>
    </citation>
    <scope>NUCLEOTIDE SEQUENCE</scope>
    <source>
        <strain evidence="2">PS1010</strain>
    </source>
</reference>
<dbReference type="Pfam" id="PF10321">
    <property type="entry name" value="7TM_GPCR_Srt"/>
    <property type="match status" value="1"/>
</dbReference>
<name>A0A9P1IY77_9PELO</name>
<feature type="transmembrane region" description="Helical" evidence="1">
    <location>
        <begin position="66"/>
        <end position="90"/>
    </location>
</feature>
<dbReference type="OrthoDB" id="5873245at2759"/>
<dbReference type="EMBL" id="CANHGI010000005">
    <property type="protein sequence ID" value="CAI5453255.1"/>
    <property type="molecule type" value="Genomic_DNA"/>
</dbReference>
<protein>
    <submittedName>
        <fullName evidence="2">Uncharacterized protein</fullName>
    </submittedName>
</protein>
<dbReference type="PANTHER" id="PTHR23021:SF11">
    <property type="entry name" value="SERPENTINE RECEPTOR, CLASS T"/>
    <property type="match status" value="1"/>
</dbReference>
<dbReference type="PANTHER" id="PTHR23021">
    <property type="entry name" value="SERPENTINE RECEPTOR, CLASS T"/>
    <property type="match status" value="1"/>
</dbReference>
<proteinExistence type="predicted"/>
<evidence type="ECO:0000256" key="1">
    <source>
        <dbReference type="SAM" id="Phobius"/>
    </source>
</evidence>
<keyword evidence="1" id="KW-1133">Transmembrane helix</keyword>
<dbReference type="AlphaFoldDB" id="A0A9P1IY77"/>
<organism evidence="2 3">
    <name type="scientific">Caenorhabditis angaria</name>
    <dbReference type="NCBI Taxonomy" id="860376"/>
    <lineage>
        <taxon>Eukaryota</taxon>
        <taxon>Metazoa</taxon>
        <taxon>Ecdysozoa</taxon>
        <taxon>Nematoda</taxon>
        <taxon>Chromadorea</taxon>
        <taxon>Rhabditida</taxon>
        <taxon>Rhabditina</taxon>
        <taxon>Rhabditomorpha</taxon>
        <taxon>Rhabditoidea</taxon>
        <taxon>Rhabditidae</taxon>
        <taxon>Peloderinae</taxon>
        <taxon>Caenorhabditis</taxon>
    </lineage>
</organism>
<sequence>MDMIMEYGSIEDIPIYNCTGVSTFGKKRVTIGIVSMTYGTIMCILFLPCLRTMLLPDLFKLSCYKIMFYVGVVDVLALIMNSIFTGWLAYHGAVYCTYPEWIYLFGSAGLSLWCCSCLANILLLINRILHFKNQQLAEKVFGGQRTFVLLLAPTFYGLYFLFFTKPVLFTSVYYAWFFDPFIFQNRANDYINLLHSFNNIAIVILTCILYMYVGCMVIGEWKKTGTTVKKSNNILHQALVICALDQFSSTVYVAMNIIEMPEWTIVVAQYFWQSAHGFPVITYLTMNPTIRSRFFTIFLTRH</sequence>
<feature type="transmembrane region" description="Helical" evidence="1">
    <location>
        <begin position="102"/>
        <end position="125"/>
    </location>
</feature>
<evidence type="ECO:0000313" key="2">
    <source>
        <dbReference type="EMBL" id="CAI5453255.1"/>
    </source>
</evidence>
<dbReference type="InterPro" id="IPR019425">
    <property type="entry name" value="7TM_GPCR_serpentine_rcpt_Srt"/>
</dbReference>
<comment type="caution">
    <text evidence="2">The sequence shown here is derived from an EMBL/GenBank/DDBJ whole genome shotgun (WGS) entry which is preliminary data.</text>
</comment>
<keyword evidence="3" id="KW-1185">Reference proteome</keyword>
<keyword evidence="1" id="KW-0472">Membrane</keyword>
<feature type="transmembrane region" description="Helical" evidence="1">
    <location>
        <begin position="196"/>
        <end position="218"/>
    </location>
</feature>
<evidence type="ECO:0000313" key="3">
    <source>
        <dbReference type="Proteomes" id="UP001152747"/>
    </source>
</evidence>